<name>U2M535_9FIRM</name>
<comment type="similarity">
    <text evidence="1">Belongs to the carbon-nitrogen hydrolase superfamily. NIT1/NIT2 family.</text>
</comment>
<dbReference type="EMBL" id="AWVF01000253">
    <property type="protein sequence ID" value="ERJ94438.1"/>
    <property type="molecule type" value="Genomic_DNA"/>
</dbReference>
<organism evidence="3 4">
    <name type="scientific">Ruminococcus callidus ATCC 27760</name>
    <dbReference type="NCBI Taxonomy" id="411473"/>
    <lineage>
        <taxon>Bacteria</taxon>
        <taxon>Bacillati</taxon>
        <taxon>Bacillota</taxon>
        <taxon>Clostridia</taxon>
        <taxon>Eubacteriales</taxon>
        <taxon>Oscillospiraceae</taxon>
        <taxon>Ruminococcus</taxon>
    </lineage>
</organism>
<dbReference type="SUPFAM" id="SSF56317">
    <property type="entry name" value="Carbon-nitrogen hydrolase"/>
    <property type="match status" value="1"/>
</dbReference>
<evidence type="ECO:0000313" key="4">
    <source>
        <dbReference type="Proteomes" id="UP000016662"/>
    </source>
</evidence>
<dbReference type="AlphaFoldDB" id="U2M535"/>
<dbReference type="OrthoDB" id="9811121at2"/>
<gene>
    <name evidence="3" type="ORF">RUMCAL_02045</name>
</gene>
<keyword evidence="3" id="KW-0378">Hydrolase</keyword>
<dbReference type="PANTHER" id="PTHR23088">
    <property type="entry name" value="NITRILASE-RELATED"/>
    <property type="match status" value="1"/>
</dbReference>
<accession>U2M535</accession>
<dbReference type="PATRIC" id="fig|411473.3.peg.1688"/>
<comment type="caution">
    <text evidence="3">The sequence shown here is derived from an EMBL/GenBank/DDBJ whole genome shotgun (WGS) entry which is preliminary data.</text>
</comment>
<keyword evidence="4" id="KW-1185">Reference proteome</keyword>
<evidence type="ECO:0000259" key="2">
    <source>
        <dbReference type="PROSITE" id="PS50263"/>
    </source>
</evidence>
<dbReference type="InterPro" id="IPR003010">
    <property type="entry name" value="C-N_Hydrolase"/>
</dbReference>
<dbReference type="PROSITE" id="PS50263">
    <property type="entry name" value="CN_HYDROLASE"/>
    <property type="match status" value="1"/>
</dbReference>
<dbReference type="Pfam" id="PF00795">
    <property type="entry name" value="CN_hydrolase"/>
    <property type="match status" value="1"/>
</dbReference>
<dbReference type="STRING" id="411473.RUMCAL_02045"/>
<evidence type="ECO:0000313" key="3">
    <source>
        <dbReference type="EMBL" id="ERJ94438.1"/>
    </source>
</evidence>
<proteinExistence type="inferred from homology"/>
<dbReference type="PANTHER" id="PTHR23088:SF27">
    <property type="entry name" value="DEAMINATED GLUTATHIONE AMIDASE"/>
    <property type="match status" value="1"/>
</dbReference>
<reference evidence="3 4" key="1">
    <citation type="submission" date="2013-07" db="EMBL/GenBank/DDBJ databases">
        <authorList>
            <person name="Weinstock G."/>
            <person name="Sodergren E."/>
            <person name="Wylie T."/>
            <person name="Fulton L."/>
            <person name="Fulton R."/>
            <person name="Fronick C."/>
            <person name="O'Laughlin M."/>
            <person name="Godfrey J."/>
            <person name="Miner T."/>
            <person name="Herter B."/>
            <person name="Appelbaum E."/>
            <person name="Cordes M."/>
            <person name="Lek S."/>
            <person name="Wollam A."/>
            <person name="Pepin K.H."/>
            <person name="Palsikar V.B."/>
            <person name="Mitreva M."/>
            <person name="Wilson R.K."/>
        </authorList>
    </citation>
    <scope>NUCLEOTIDE SEQUENCE [LARGE SCALE GENOMIC DNA]</scope>
    <source>
        <strain evidence="3 4">ATCC 27760</strain>
    </source>
</reference>
<dbReference type="eggNOG" id="COG0388">
    <property type="taxonomic scope" value="Bacteria"/>
</dbReference>
<feature type="domain" description="CN hydrolase" evidence="2">
    <location>
        <begin position="1"/>
        <end position="234"/>
    </location>
</feature>
<dbReference type="RefSeq" id="WP_021683558.1">
    <property type="nucleotide sequence ID" value="NZ_KI260492.1"/>
</dbReference>
<evidence type="ECO:0000256" key="1">
    <source>
        <dbReference type="ARBA" id="ARBA00010613"/>
    </source>
</evidence>
<protein>
    <submittedName>
        <fullName evidence="3">Hydrolase, carbon-nitrogen family</fullName>
    </submittedName>
</protein>
<sequence>MKIAIAQAEIIFEQPEENLANAAAWIAQAAAAQADCIVFPEMSFTGFSMQVEKIAGYAPKIHEKMRQLAVQCGIAIGYGWTSKKQHGKGENHYTLLDKNGGVLSDYVKIHPFSYGGEDRFYHSGEKLTSAVLGEFSVGTLICYDLRFPEVFRAAAQKNRLLLVPANWLHQRTAHWRILLRARAIENQVYVLGVNCVGRQQSYTFDGQSCLVNPEGELLCTCGGEKQLVYVTIADDTEQFRQAFPTCRDVKISLYRKLYEDIF</sequence>
<dbReference type="Gene3D" id="3.60.110.10">
    <property type="entry name" value="Carbon-nitrogen hydrolase"/>
    <property type="match status" value="1"/>
</dbReference>
<dbReference type="GO" id="GO:0016787">
    <property type="term" value="F:hydrolase activity"/>
    <property type="evidence" value="ECO:0007669"/>
    <property type="project" value="UniProtKB-KW"/>
</dbReference>
<dbReference type="Proteomes" id="UP000016662">
    <property type="component" value="Unassembled WGS sequence"/>
</dbReference>
<dbReference type="HOGENOM" id="CLU_030130_3_7_9"/>
<dbReference type="InterPro" id="IPR036526">
    <property type="entry name" value="C-N_Hydrolase_sf"/>
</dbReference>